<reference evidence="2 3" key="1">
    <citation type="submission" date="2019-03" db="EMBL/GenBank/DDBJ databases">
        <title>Genomic Encyclopedia of Type Strains, Phase IV (KMG-IV): sequencing the most valuable type-strain genomes for metagenomic binning, comparative biology and taxonomic classification.</title>
        <authorList>
            <person name="Goeker M."/>
        </authorList>
    </citation>
    <scope>NUCLEOTIDE SEQUENCE [LARGE SCALE GENOMIC DNA]</scope>
    <source>
        <strain evidence="2 3">DSM 45934</strain>
    </source>
</reference>
<dbReference type="InterPro" id="IPR000182">
    <property type="entry name" value="GNAT_dom"/>
</dbReference>
<dbReference type="GO" id="GO:0016747">
    <property type="term" value="F:acyltransferase activity, transferring groups other than amino-acyl groups"/>
    <property type="evidence" value="ECO:0007669"/>
    <property type="project" value="InterPro"/>
</dbReference>
<protein>
    <recommendedName>
        <fullName evidence="1">N-acetyltransferase domain-containing protein</fullName>
    </recommendedName>
</protein>
<dbReference type="PROSITE" id="PS51186">
    <property type="entry name" value="GNAT"/>
    <property type="match status" value="1"/>
</dbReference>
<evidence type="ECO:0000259" key="1">
    <source>
        <dbReference type="PROSITE" id="PS51186"/>
    </source>
</evidence>
<dbReference type="Gene3D" id="3.40.630.30">
    <property type="match status" value="1"/>
</dbReference>
<dbReference type="AlphaFoldDB" id="A0A4R2IVQ5"/>
<accession>A0A4R2IVQ5</accession>
<dbReference type="CDD" id="cd04301">
    <property type="entry name" value="NAT_SF"/>
    <property type="match status" value="1"/>
</dbReference>
<keyword evidence="3" id="KW-1185">Reference proteome</keyword>
<sequence length="258" mass="28312">MPDAAELLAAYDDQLRPAEYTQVEPGIGVERDGPVVRIFGRHRGFVSTPRDLGVDGAELDKLIARQRDFFAARGEGLEWKTRGHDLPADLPSHLSAAGFVPEDRETIVIGAATDIAAQPARTPDGIVIREVSTDEDFHRIAAMETAVWGMDLSWLADDLITRRAYTTVLVAEAGDQLVSAAWLVAKYGPHFAGMWGGSTVADWRRRGIYRALVARRAQVAVERGITYLQVDASDDSRPILERLGFIAVGTTTPYVWTP</sequence>
<gene>
    <name evidence="2" type="ORF">EV192_114151</name>
</gene>
<evidence type="ECO:0000313" key="2">
    <source>
        <dbReference type="EMBL" id="TCO49781.1"/>
    </source>
</evidence>
<dbReference type="EMBL" id="SLWS01000014">
    <property type="protein sequence ID" value="TCO49781.1"/>
    <property type="molecule type" value="Genomic_DNA"/>
</dbReference>
<dbReference type="RefSeq" id="WP_132125021.1">
    <property type="nucleotide sequence ID" value="NZ_SLWS01000014.1"/>
</dbReference>
<comment type="caution">
    <text evidence="2">The sequence shown here is derived from an EMBL/GenBank/DDBJ whole genome shotgun (WGS) entry which is preliminary data.</text>
</comment>
<name>A0A4R2IVQ5_9PSEU</name>
<dbReference type="InterPro" id="IPR016181">
    <property type="entry name" value="Acyl_CoA_acyltransferase"/>
</dbReference>
<organism evidence="2 3">
    <name type="scientific">Actinocrispum wychmicini</name>
    <dbReference type="NCBI Taxonomy" id="1213861"/>
    <lineage>
        <taxon>Bacteria</taxon>
        <taxon>Bacillati</taxon>
        <taxon>Actinomycetota</taxon>
        <taxon>Actinomycetes</taxon>
        <taxon>Pseudonocardiales</taxon>
        <taxon>Pseudonocardiaceae</taxon>
        <taxon>Actinocrispum</taxon>
    </lineage>
</organism>
<evidence type="ECO:0000313" key="3">
    <source>
        <dbReference type="Proteomes" id="UP000295680"/>
    </source>
</evidence>
<dbReference type="Pfam" id="PF00583">
    <property type="entry name" value="Acetyltransf_1"/>
    <property type="match status" value="1"/>
</dbReference>
<proteinExistence type="predicted"/>
<dbReference type="SUPFAM" id="SSF55729">
    <property type="entry name" value="Acyl-CoA N-acyltransferases (Nat)"/>
    <property type="match status" value="1"/>
</dbReference>
<dbReference type="OrthoDB" id="164800at2"/>
<feature type="domain" description="N-acetyltransferase" evidence="1">
    <location>
        <begin position="126"/>
        <end position="258"/>
    </location>
</feature>
<dbReference type="Proteomes" id="UP000295680">
    <property type="component" value="Unassembled WGS sequence"/>
</dbReference>